<evidence type="ECO:0000256" key="1">
    <source>
        <dbReference type="ARBA" id="ARBA00023186"/>
    </source>
</evidence>
<sequence>MEKDFSLVKFLERIVLLEEKFCFFLYESKKIKKSDFKDLNYLQELLINEILSELIPITDSMEIFVKNFNINQNKEIEILVLIFKLIKKFYIRFNIKQISKTGVYFDPEIHEAIGMFPSSENKKGIIKDILQNGYVRNNVLIRPALVVIYN</sequence>
<dbReference type="EMBL" id="HBUF01340681">
    <property type="protein sequence ID" value="CAG6702870.1"/>
    <property type="molecule type" value="Transcribed_RNA"/>
</dbReference>
<protein>
    <recommendedName>
        <fullName evidence="2">GrpE protein homolog</fullName>
    </recommendedName>
</protein>
<comment type="subcellular location">
    <subcellularLocation>
        <location evidence="2">Mitochondrion matrix</location>
    </subcellularLocation>
</comment>
<name>A0A8D8Q2T9_9HEMI</name>
<dbReference type="EMBL" id="HBUF01204029">
    <property type="protein sequence ID" value="CAG6662946.1"/>
    <property type="molecule type" value="Transcribed_RNA"/>
</dbReference>
<proteinExistence type="predicted"/>
<dbReference type="EMBL" id="HBUF01052591">
    <property type="protein sequence ID" value="CAG6622448.1"/>
    <property type="molecule type" value="Transcribed_RNA"/>
</dbReference>
<dbReference type="SUPFAM" id="SSF51064">
    <property type="entry name" value="Head domain of nucleotide exchange factor GrpE"/>
    <property type="match status" value="1"/>
</dbReference>
<dbReference type="PRINTS" id="PR00773">
    <property type="entry name" value="GRPEPROTEIN"/>
</dbReference>
<dbReference type="GO" id="GO:0042803">
    <property type="term" value="F:protein homodimerization activity"/>
    <property type="evidence" value="ECO:0007669"/>
    <property type="project" value="InterPro"/>
</dbReference>
<dbReference type="InterPro" id="IPR000740">
    <property type="entry name" value="GrpE"/>
</dbReference>
<dbReference type="EMBL" id="HBUF01204030">
    <property type="protein sequence ID" value="CAG6662948.1"/>
    <property type="molecule type" value="Transcribed_RNA"/>
</dbReference>
<dbReference type="EMBL" id="HBUF01052592">
    <property type="protein sequence ID" value="CAG6622450.1"/>
    <property type="molecule type" value="Transcribed_RNA"/>
</dbReference>
<evidence type="ECO:0000256" key="2">
    <source>
        <dbReference type="RuleBase" id="RU000640"/>
    </source>
</evidence>
<dbReference type="PROSITE" id="PS01071">
    <property type="entry name" value="GRPE"/>
    <property type="match status" value="1"/>
</dbReference>
<organism evidence="3">
    <name type="scientific">Cacopsylla melanoneura</name>
    <dbReference type="NCBI Taxonomy" id="428564"/>
    <lineage>
        <taxon>Eukaryota</taxon>
        <taxon>Metazoa</taxon>
        <taxon>Ecdysozoa</taxon>
        <taxon>Arthropoda</taxon>
        <taxon>Hexapoda</taxon>
        <taxon>Insecta</taxon>
        <taxon>Pterygota</taxon>
        <taxon>Neoptera</taxon>
        <taxon>Paraneoptera</taxon>
        <taxon>Hemiptera</taxon>
        <taxon>Sternorrhyncha</taxon>
        <taxon>Psylloidea</taxon>
        <taxon>Psyllidae</taxon>
        <taxon>Psyllinae</taxon>
        <taxon>Cacopsylla</taxon>
    </lineage>
</organism>
<comment type="function">
    <text evidence="2">Essential component of the PAM complex, a complex required for the translocation of transit peptide-containing proteins from the inner membrane into the mitochondrial matrix in an ATP-dependent manner.</text>
</comment>
<dbReference type="Pfam" id="PF01025">
    <property type="entry name" value="GrpE"/>
    <property type="match status" value="1"/>
</dbReference>
<evidence type="ECO:0000313" key="3">
    <source>
        <dbReference type="EMBL" id="CAG6622448.1"/>
    </source>
</evidence>
<dbReference type="AlphaFoldDB" id="A0A8D8Q2T9"/>
<dbReference type="InterPro" id="IPR009012">
    <property type="entry name" value="GrpE_head"/>
</dbReference>
<keyword evidence="2" id="KW-0496">Mitochondrion</keyword>
<dbReference type="GO" id="GO:0006457">
    <property type="term" value="P:protein folding"/>
    <property type="evidence" value="ECO:0007669"/>
    <property type="project" value="InterPro"/>
</dbReference>
<reference evidence="3" key="1">
    <citation type="submission" date="2021-05" db="EMBL/GenBank/DDBJ databases">
        <authorList>
            <person name="Alioto T."/>
            <person name="Alioto T."/>
            <person name="Gomez Garrido J."/>
        </authorList>
    </citation>
    <scope>NUCLEOTIDE SEQUENCE</scope>
</reference>
<accession>A0A8D8Q2T9</accession>
<keyword evidence="1 2" id="KW-0143">Chaperone</keyword>
<dbReference type="GO" id="GO:0000774">
    <property type="term" value="F:adenyl-nucleotide exchange factor activity"/>
    <property type="evidence" value="ECO:0007669"/>
    <property type="project" value="InterPro"/>
</dbReference>
<dbReference type="Gene3D" id="2.30.22.10">
    <property type="entry name" value="Head domain of nucleotide exchange factor GrpE"/>
    <property type="match status" value="1"/>
</dbReference>
<dbReference type="GO" id="GO:0051087">
    <property type="term" value="F:protein-folding chaperone binding"/>
    <property type="evidence" value="ECO:0007669"/>
    <property type="project" value="InterPro"/>
</dbReference>
<dbReference type="GO" id="GO:0005759">
    <property type="term" value="C:mitochondrial matrix"/>
    <property type="evidence" value="ECO:0007669"/>
    <property type="project" value="UniProtKB-SubCell"/>
</dbReference>